<evidence type="ECO:0000256" key="6">
    <source>
        <dbReference type="ARBA" id="ARBA00022989"/>
    </source>
</evidence>
<gene>
    <name evidence="9" type="ORF">P409_08035</name>
</gene>
<keyword evidence="7 8" id="KW-0472">Membrane</keyword>
<comment type="subcellular location">
    <subcellularLocation>
        <location evidence="8">Cell inner membrane</location>
        <topology evidence="8">Multi-pass membrane protein</topology>
    </subcellularLocation>
    <subcellularLocation>
        <location evidence="2">Membrane</location>
        <topology evidence="2">Multi-pass membrane protein</topology>
    </subcellularLocation>
</comment>
<feature type="transmembrane region" description="Helical" evidence="8">
    <location>
        <begin position="196"/>
        <end position="219"/>
    </location>
</feature>
<keyword evidence="6 8" id="KW-1133">Transmembrane helix</keyword>
<evidence type="ECO:0000256" key="3">
    <source>
        <dbReference type="ARBA" id="ARBA00007556"/>
    </source>
</evidence>
<sequence length="256" mass="26894">MNFLATIGRTFLGFLAAVGRLALFTLAALAQCLKPPFYPRLFLRQVIDIGYYSLPVVGLTALFTGMVLALQTQAGFSRFGAGGFGASVVLLSVVRELGPVLAGLMVAGRIGASMAAEIGTMRVTEQIDALSTLSTNPYKYLVAPRLIAGLLMLPCLVIVANIIGVFGGFLISVYRLGDNPSAYITATWQALEVEDVVLSLMKAAAFGFVVALMGCYHGYNSRGGAQGVGAATTNAVVSSSILILLFDFMITGLYVG</sequence>
<evidence type="ECO:0000256" key="2">
    <source>
        <dbReference type="ARBA" id="ARBA00004141"/>
    </source>
</evidence>
<dbReference type="EMBL" id="JANX01000066">
    <property type="protein sequence ID" value="KGM34817.1"/>
    <property type="molecule type" value="Genomic_DNA"/>
</dbReference>
<accession>A0A0A0DCV7</accession>
<evidence type="ECO:0000256" key="4">
    <source>
        <dbReference type="ARBA" id="ARBA00022448"/>
    </source>
</evidence>
<dbReference type="PANTHER" id="PTHR30188:SF4">
    <property type="entry name" value="PROTEIN TRIGALACTOSYLDIACYLGLYCEROL 1, CHLOROPLASTIC"/>
    <property type="match status" value="1"/>
</dbReference>
<comment type="similarity">
    <text evidence="3 8">Belongs to the MlaE permease family.</text>
</comment>
<dbReference type="NCBIfam" id="TIGR00056">
    <property type="entry name" value="MlaE family lipid ABC transporter permease subunit"/>
    <property type="match status" value="1"/>
</dbReference>
<evidence type="ECO:0000256" key="1">
    <source>
        <dbReference type="ARBA" id="ARBA00003787"/>
    </source>
</evidence>
<reference evidence="9 10" key="1">
    <citation type="submission" date="2014-01" db="EMBL/GenBank/DDBJ databases">
        <title>Genome sequence determination for a cystic fibrosis isolate, Inquilinus limosus.</title>
        <authorList>
            <person name="Pino M."/>
            <person name="Di Conza J."/>
            <person name="Gutkind G."/>
        </authorList>
    </citation>
    <scope>NUCLEOTIDE SEQUENCE [LARGE SCALE GENOMIC DNA]</scope>
    <source>
        <strain evidence="9 10">MP06</strain>
    </source>
</reference>
<dbReference type="Proteomes" id="UP000029995">
    <property type="component" value="Unassembled WGS sequence"/>
</dbReference>
<evidence type="ECO:0000256" key="5">
    <source>
        <dbReference type="ARBA" id="ARBA00022692"/>
    </source>
</evidence>
<feature type="transmembrane region" description="Helical" evidence="8">
    <location>
        <begin position="231"/>
        <end position="255"/>
    </location>
</feature>
<feature type="transmembrane region" description="Helical" evidence="8">
    <location>
        <begin position="49"/>
        <end position="70"/>
    </location>
</feature>
<dbReference type="RefSeq" id="WP_034834039.1">
    <property type="nucleotide sequence ID" value="NZ_JANX01000066.1"/>
</dbReference>
<dbReference type="Pfam" id="PF02405">
    <property type="entry name" value="MlaE"/>
    <property type="match status" value="1"/>
</dbReference>
<dbReference type="InterPro" id="IPR003453">
    <property type="entry name" value="ABC_MlaE_roteobac"/>
</dbReference>
<name>A0A0A0DCV7_9PROT</name>
<dbReference type="AlphaFoldDB" id="A0A0A0DCV7"/>
<evidence type="ECO:0000256" key="8">
    <source>
        <dbReference type="RuleBase" id="RU362044"/>
    </source>
</evidence>
<dbReference type="OrthoDB" id="9806241at2"/>
<proteinExistence type="inferred from homology"/>
<evidence type="ECO:0000313" key="9">
    <source>
        <dbReference type="EMBL" id="KGM34817.1"/>
    </source>
</evidence>
<dbReference type="GO" id="GO:0043190">
    <property type="term" value="C:ATP-binding cassette (ABC) transporter complex"/>
    <property type="evidence" value="ECO:0007669"/>
    <property type="project" value="InterPro"/>
</dbReference>
<dbReference type="PANTHER" id="PTHR30188">
    <property type="entry name" value="ABC TRANSPORTER PERMEASE PROTEIN-RELATED"/>
    <property type="match status" value="1"/>
</dbReference>
<comment type="caution">
    <text evidence="8">Lacks conserved residue(s) required for the propagation of feature annotation.</text>
</comment>
<keyword evidence="8" id="KW-1003">Cell membrane</keyword>
<keyword evidence="5 8" id="KW-0812">Transmembrane</keyword>
<keyword evidence="8" id="KW-0997">Cell inner membrane</keyword>
<evidence type="ECO:0000256" key="7">
    <source>
        <dbReference type="ARBA" id="ARBA00023136"/>
    </source>
</evidence>
<dbReference type="InterPro" id="IPR030802">
    <property type="entry name" value="Permease_MalE"/>
</dbReference>
<dbReference type="GO" id="GO:0005548">
    <property type="term" value="F:phospholipid transporter activity"/>
    <property type="evidence" value="ECO:0007669"/>
    <property type="project" value="TreeGrafter"/>
</dbReference>
<keyword evidence="4" id="KW-0813">Transport</keyword>
<organism evidence="9 10">
    <name type="scientific">Inquilinus limosus MP06</name>
    <dbReference type="NCBI Taxonomy" id="1398085"/>
    <lineage>
        <taxon>Bacteria</taxon>
        <taxon>Pseudomonadati</taxon>
        <taxon>Pseudomonadota</taxon>
        <taxon>Alphaproteobacteria</taxon>
        <taxon>Rhodospirillales</taxon>
        <taxon>Rhodospirillaceae</taxon>
        <taxon>Inquilinus</taxon>
    </lineage>
</organism>
<comment type="function">
    <text evidence="1">Could be part of an ABC transporter complex.</text>
</comment>
<protein>
    <submittedName>
        <fullName evidence="9">ABC transporter permease</fullName>
    </submittedName>
</protein>
<comment type="caution">
    <text evidence="9">The sequence shown here is derived from an EMBL/GenBank/DDBJ whole genome shotgun (WGS) entry which is preliminary data.</text>
</comment>
<evidence type="ECO:0000313" key="10">
    <source>
        <dbReference type="Proteomes" id="UP000029995"/>
    </source>
</evidence>
<feature type="transmembrane region" description="Helical" evidence="8">
    <location>
        <begin position="146"/>
        <end position="176"/>
    </location>
</feature>